<proteinExistence type="predicted"/>
<dbReference type="VEuPathDB" id="FungiDB:I302_06136"/>
<reference evidence="3" key="4">
    <citation type="submission" date="2024-02" db="EMBL/GenBank/DDBJ databases">
        <title>Comparative genomics of Cryptococcus and Kwoniella reveals pathogenesis evolution and contrasting modes of karyotype evolution via chromosome fusion or intercentromeric recombination.</title>
        <authorList>
            <person name="Coelho M.A."/>
            <person name="David-Palma M."/>
            <person name="Shea T."/>
            <person name="Bowers K."/>
            <person name="McGinley-Smith S."/>
            <person name="Mohammad A.W."/>
            <person name="Gnirke A."/>
            <person name="Yurkov A.M."/>
            <person name="Nowrousian M."/>
            <person name="Sun S."/>
            <person name="Cuomo C.A."/>
            <person name="Heitman J."/>
        </authorList>
    </citation>
    <scope>NUCLEOTIDE SEQUENCE</scope>
    <source>
        <strain evidence="3">CBS 10118</strain>
    </source>
</reference>
<feature type="compositionally biased region" description="Basic and acidic residues" evidence="1">
    <location>
        <begin position="201"/>
        <end position="215"/>
    </location>
</feature>
<dbReference type="KEGG" id="kbi:30210535"/>
<evidence type="ECO:0000313" key="4">
    <source>
        <dbReference type="Proteomes" id="UP000092730"/>
    </source>
</evidence>
<dbReference type="AlphaFoldDB" id="A0A1B9G0X7"/>
<dbReference type="EMBL" id="CP144545">
    <property type="protein sequence ID" value="WVW84569.1"/>
    <property type="molecule type" value="Genomic_DNA"/>
</dbReference>
<dbReference type="Proteomes" id="UP000092730">
    <property type="component" value="Chromosome 5"/>
</dbReference>
<feature type="compositionally biased region" description="Low complexity" evidence="1">
    <location>
        <begin position="86"/>
        <end position="98"/>
    </location>
</feature>
<feature type="compositionally biased region" description="Low complexity" evidence="1">
    <location>
        <begin position="178"/>
        <end position="199"/>
    </location>
</feature>
<evidence type="ECO:0000313" key="2">
    <source>
        <dbReference type="EMBL" id="OCF24675.1"/>
    </source>
</evidence>
<evidence type="ECO:0000313" key="3">
    <source>
        <dbReference type="EMBL" id="WVW84569.1"/>
    </source>
</evidence>
<dbReference type="GeneID" id="30210535"/>
<dbReference type="EMBL" id="KI894022">
    <property type="protein sequence ID" value="OCF24675.1"/>
    <property type="molecule type" value="Genomic_DNA"/>
</dbReference>
<feature type="region of interest" description="Disordered" evidence="1">
    <location>
        <begin position="252"/>
        <end position="284"/>
    </location>
</feature>
<keyword evidence="4" id="KW-1185">Reference proteome</keyword>
<feature type="compositionally biased region" description="Low complexity" evidence="1">
    <location>
        <begin position="128"/>
        <end position="144"/>
    </location>
</feature>
<name>A0A1B9G0X7_9TREE</name>
<feature type="region of interest" description="Disordered" evidence="1">
    <location>
        <begin position="30"/>
        <end position="216"/>
    </location>
</feature>
<reference evidence="3" key="2">
    <citation type="submission" date="2013-07" db="EMBL/GenBank/DDBJ databases">
        <authorList>
            <consortium name="The Broad Institute Genome Sequencing Platform"/>
            <person name="Cuomo C."/>
            <person name="Litvintseva A."/>
            <person name="Chen Y."/>
            <person name="Heitman J."/>
            <person name="Sun S."/>
            <person name="Springer D."/>
            <person name="Dromer F."/>
            <person name="Young S.K."/>
            <person name="Zeng Q."/>
            <person name="Gargeya S."/>
            <person name="Fitzgerald M."/>
            <person name="Abouelleil A."/>
            <person name="Alvarado L."/>
            <person name="Berlin A.M."/>
            <person name="Chapman S.B."/>
            <person name="Dewar J."/>
            <person name="Goldberg J."/>
            <person name="Griggs A."/>
            <person name="Gujja S."/>
            <person name="Hansen M."/>
            <person name="Howarth C."/>
            <person name="Imamovic A."/>
            <person name="Larimer J."/>
            <person name="McCowan C."/>
            <person name="Murphy C."/>
            <person name="Pearson M."/>
            <person name="Priest M."/>
            <person name="Roberts A."/>
            <person name="Saif S."/>
            <person name="Shea T."/>
            <person name="Sykes S."/>
            <person name="Wortman J."/>
            <person name="Nusbaum C."/>
            <person name="Birren B."/>
        </authorList>
    </citation>
    <scope>NUCLEOTIDE SEQUENCE</scope>
    <source>
        <strain evidence="3">CBS 10118</strain>
    </source>
</reference>
<protein>
    <submittedName>
        <fullName evidence="2">Uncharacterized protein</fullName>
    </submittedName>
</protein>
<reference evidence="2" key="3">
    <citation type="submission" date="2014-01" db="EMBL/GenBank/DDBJ databases">
        <title>Evolution of pathogenesis and genome organization in the Tremellales.</title>
        <authorList>
            <person name="Cuomo C."/>
            <person name="Litvintseva A."/>
            <person name="Heitman J."/>
            <person name="Chen Y."/>
            <person name="Sun S."/>
            <person name="Springer D."/>
            <person name="Dromer F."/>
            <person name="Young S."/>
            <person name="Zeng Q."/>
            <person name="Chapman S."/>
            <person name="Gujja S."/>
            <person name="Saif S."/>
            <person name="Birren B."/>
        </authorList>
    </citation>
    <scope>NUCLEOTIDE SEQUENCE</scope>
    <source>
        <strain evidence="2">CBS 10118</strain>
    </source>
</reference>
<organism evidence="2">
    <name type="scientific">Kwoniella bestiolae CBS 10118</name>
    <dbReference type="NCBI Taxonomy" id="1296100"/>
    <lineage>
        <taxon>Eukaryota</taxon>
        <taxon>Fungi</taxon>
        <taxon>Dikarya</taxon>
        <taxon>Basidiomycota</taxon>
        <taxon>Agaricomycotina</taxon>
        <taxon>Tremellomycetes</taxon>
        <taxon>Tremellales</taxon>
        <taxon>Cryptococcaceae</taxon>
        <taxon>Kwoniella</taxon>
    </lineage>
</organism>
<reference evidence="2" key="1">
    <citation type="submission" date="2013-07" db="EMBL/GenBank/DDBJ databases">
        <title>The Genome Sequence of Cryptococcus bestiolae CBS10118.</title>
        <authorList>
            <consortium name="The Broad Institute Genome Sequencing Platform"/>
            <person name="Cuomo C."/>
            <person name="Litvintseva A."/>
            <person name="Chen Y."/>
            <person name="Heitman J."/>
            <person name="Sun S."/>
            <person name="Springer D."/>
            <person name="Dromer F."/>
            <person name="Young S.K."/>
            <person name="Zeng Q."/>
            <person name="Gargeya S."/>
            <person name="Fitzgerald M."/>
            <person name="Abouelleil A."/>
            <person name="Alvarado L."/>
            <person name="Berlin A.M."/>
            <person name="Chapman S.B."/>
            <person name="Dewar J."/>
            <person name="Goldberg J."/>
            <person name="Griggs A."/>
            <person name="Gujja S."/>
            <person name="Hansen M."/>
            <person name="Howarth C."/>
            <person name="Imamovic A."/>
            <person name="Larimer J."/>
            <person name="McCowan C."/>
            <person name="Murphy C."/>
            <person name="Pearson M."/>
            <person name="Priest M."/>
            <person name="Roberts A."/>
            <person name="Saif S."/>
            <person name="Shea T."/>
            <person name="Sykes S."/>
            <person name="Wortman J."/>
            <person name="Nusbaum C."/>
            <person name="Birren B."/>
        </authorList>
    </citation>
    <scope>NUCLEOTIDE SEQUENCE [LARGE SCALE GENOMIC DNA]</scope>
    <source>
        <strain evidence="2">CBS 10118</strain>
    </source>
</reference>
<feature type="compositionally biased region" description="Low complexity" evidence="1">
    <location>
        <begin position="264"/>
        <end position="284"/>
    </location>
</feature>
<evidence type="ECO:0000256" key="1">
    <source>
        <dbReference type="SAM" id="MobiDB-lite"/>
    </source>
</evidence>
<accession>A0A1B9G0X7</accession>
<feature type="compositionally biased region" description="Polar residues" evidence="1">
    <location>
        <begin position="99"/>
        <end position="126"/>
    </location>
</feature>
<gene>
    <name evidence="2" type="ORF">I302_06136</name>
    <name evidence="3" type="ORF">I302_106603</name>
</gene>
<dbReference type="RefSeq" id="XP_019045745.1">
    <property type="nucleotide sequence ID" value="XM_019192748.1"/>
</dbReference>
<dbReference type="OrthoDB" id="2564778at2759"/>
<sequence length="322" mass="34926">MSRPTTSLLLRSARQNITPRYVTTTVARFHSTEPELPPQPKSAEALGFKTQPGRQRQLPADLKIKISPSGKKDLFGAASGAGGQNRQGKKGQNQGKSKITVNPRPSNANKDASELSNIQEESSFFENSDLSDPSGSSGSSSMKGSLKDISMDVISESPVRSALPPDVIRRQRRENRNNSRQAQGQGQNQRTGRANNNRRGPARDTPRLNAKEKRVMLPKRQLTFEVADHSKNGLFGKNALLLESNKSVIINSLGHPRKPSSTHQSSSAPQFPSSPIPILSPLSSKSSEQAIQIASWAAALNGSIAPKVKSKLEETVRTQLGR</sequence>